<comment type="subunit">
    <text evidence="2">Homotetramer.</text>
</comment>
<evidence type="ECO:0000313" key="4">
    <source>
        <dbReference type="EMBL" id="EGL81743.1"/>
    </source>
</evidence>
<name>F5LA23_CALTT</name>
<comment type="similarity">
    <text evidence="1">Belongs to the short-chain dehydrogenases/reductases (SDR) family.</text>
</comment>
<dbReference type="GO" id="GO:0008206">
    <property type="term" value="P:bile acid metabolic process"/>
    <property type="evidence" value="ECO:0007669"/>
    <property type="project" value="UniProtKB-ARBA"/>
</dbReference>
<evidence type="ECO:0000313" key="5">
    <source>
        <dbReference type="Proteomes" id="UP000010716"/>
    </source>
</evidence>
<dbReference type="InterPro" id="IPR002347">
    <property type="entry name" value="SDR_fam"/>
</dbReference>
<keyword evidence="3" id="KW-0560">Oxidoreductase</keyword>
<dbReference type="NCBIfam" id="NF005559">
    <property type="entry name" value="PRK07231.1"/>
    <property type="match status" value="1"/>
</dbReference>
<dbReference type="PANTHER" id="PTHR43639">
    <property type="entry name" value="OXIDOREDUCTASE, SHORT-CHAIN DEHYDROGENASE/REDUCTASE FAMILY (AFU_ORTHOLOGUE AFUA_5G02870)"/>
    <property type="match status" value="1"/>
</dbReference>
<comment type="caution">
    <text evidence="4">The sequence shown here is derived from an EMBL/GenBank/DDBJ whole genome shotgun (WGS) entry which is preliminary data.</text>
</comment>
<gene>
    <name evidence="4" type="ORF">CathTA2_2758</name>
</gene>
<dbReference type="PRINTS" id="PR00080">
    <property type="entry name" value="SDRFAMILY"/>
</dbReference>
<dbReference type="eggNOG" id="COG1028">
    <property type="taxonomic scope" value="Bacteria"/>
</dbReference>
<proteinExistence type="inferred from homology"/>
<protein>
    <submittedName>
        <fullName evidence="4">Short-chain dehydrogenase/reductase SDR</fullName>
    </submittedName>
</protein>
<sequence>MLRLQGKTTIVTGAGGGMGLKIVEFFLREGAQVAALDLNTAPVKQAFNQADNSRLVVIEVDVTSESAVIQAVQEVVNRWGKVDALVHAAGIAQPATPVEEVTKAEWERIMAVNVTSAFLLSKAVIPYMKQQRQGVMVHIASIASQRPRPGLNAYIASKGALVALAQALAIELAPFNIRVNALNPGPTDTQMLGQFAADGTDSEQTKATVFKQSVPLGRLIKPEDIAHAAVYLCSDEAQMVTGAVFNVDGGRGL</sequence>
<dbReference type="Pfam" id="PF13561">
    <property type="entry name" value="adh_short_C2"/>
    <property type="match status" value="1"/>
</dbReference>
<evidence type="ECO:0000256" key="1">
    <source>
        <dbReference type="ARBA" id="ARBA00006484"/>
    </source>
</evidence>
<dbReference type="GO" id="GO:0016491">
    <property type="term" value="F:oxidoreductase activity"/>
    <property type="evidence" value="ECO:0007669"/>
    <property type="project" value="UniProtKB-KW"/>
</dbReference>
<dbReference type="FunFam" id="3.40.50.720:FF:000084">
    <property type="entry name" value="Short-chain dehydrogenase reductase"/>
    <property type="match status" value="1"/>
</dbReference>
<dbReference type="EMBL" id="AFCE01000162">
    <property type="protein sequence ID" value="EGL81743.1"/>
    <property type="molecule type" value="Genomic_DNA"/>
</dbReference>
<organism evidence="4 5">
    <name type="scientific">Caldalkalibacillus thermarum (strain TA2.A1)</name>
    <dbReference type="NCBI Taxonomy" id="986075"/>
    <lineage>
        <taxon>Bacteria</taxon>
        <taxon>Bacillati</taxon>
        <taxon>Bacillota</taxon>
        <taxon>Bacilli</taxon>
        <taxon>Bacillales</taxon>
        <taxon>Bacillaceae</taxon>
        <taxon>Caldalkalibacillus</taxon>
    </lineage>
</organism>
<dbReference type="AlphaFoldDB" id="F5LA23"/>
<accession>F5LA23</accession>
<dbReference type="PRINTS" id="PR00081">
    <property type="entry name" value="GDHRDH"/>
</dbReference>
<dbReference type="PANTHER" id="PTHR43639:SF1">
    <property type="entry name" value="SHORT-CHAIN DEHYDROGENASE_REDUCTASE FAMILY PROTEIN"/>
    <property type="match status" value="1"/>
</dbReference>
<dbReference type="InterPro" id="IPR036291">
    <property type="entry name" value="NAD(P)-bd_dom_sf"/>
</dbReference>
<evidence type="ECO:0000256" key="3">
    <source>
        <dbReference type="ARBA" id="ARBA00023002"/>
    </source>
</evidence>
<evidence type="ECO:0000256" key="2">
    <source>
        <dbReference type="ARBA" id="ARBA00011881"/>
    </source>
</evidence>
<reference evidence="4 5" key="1">
    <citation type="journal article" date="2011" name="J. Bacteriol.">
        <title>Draft genome sequence of the thermoalkaliphilic Caldalkalibacillus thermarum strain TA2.A1.</title>
        <authorList>
            <person name="Kalamorz F."/>
            <person name="Keis S."/>
            <person name="McMillan D.G."/>
            <person name="Olsson K."/>
            <person name="Stanton J.A."/>
            <person name="Stockwell P."/>
            <person name="Black M.A."/>
            <person name="Klingeman D.M."/>
            <person name="Land M.L."/>
            <person name="Han C.S."/>
            <person name="Martin S.L."/>
            <person name="Becher S.A."/>
            <person name="Peddie C.J."/>
            <person name="Morgan H.W."/>
            <person name="Matthies D."/>
            <person name="Preiss L."/>
            <person name="Meier T."/>
            <person name="Brown S.D."/>
            <person name="Cook G.M."/>
        </authorList>
    </citation>
    <scope>NUCLEOTIDE SEQUENCE [LARGE SCALE GENOMIC DNA]</scope>
    <source>
        <strain evidence="4 5">TA2.A1</strain>
    </source>
</reference>
<dbReference type="Proteomes" id="UP000010716">
    <property type="component" value="Unassembled WGS sequence"/>
</dbReference>
<dbReference type="Gene3D" id="3.40.50.720">
    <property type="entry name" value="NAD(P)-binding Rossmann-like Domain"/>
    <property type="match status" value="1"/>
</dbReference>
<dbReference type="SUPFAM" id="SSF51735">
    <property type="entry name" value="NAD(P)-binding Rossmann-fold domains"/>
    <property type="match status" value="1"/>
</dbReference>